<keyword evidence="3" id="KW-1185">Reference proteome</keyword>
<dbReference type="AlphaFoldDB" id="A0AB34JH43"/>
<feature type="compositionally biased region" description="Polar residues" evidence="1">
    <location>
        <begin position="32"/>
        <end position="43"/>
    </location>
</feature>
<feature type="compositionally biased region" description="Polar residues" evidence="1">
    <location>
        <begin position="57"/>
        <end position="67"/>
    </location>
</feature>
<feature type="region of interest" description="Disordered" evidence="1">
    <location>
        <begin position="31"/>
        <end position="107"/>
    </location>
</feature>
<gene>
    <name evidence="2" type="ORF">AB1Y20_021997</name>
</gene>
<sequence>MAPPPLAATQRAQLQATIKLPPKTTYLDLLRSKQQSTHRTMSGGQPPLRDVSMPLSLLSTDAASPSTHAAPTRFPAKPPPPSQIPPAPAPAPARQPARVPSCRPPKAQVAHVSRIALSSASSARALARARRVAETGEKSVAPELGTSARSSSGSVCRPAAAETRPLPASEQSEELHAAAPPEPAAAPPCDACQAKARALRKKEAEVTSLLHELSRSDRQWRDMVALLEGQLGEARQRVLHLEAQIRRGTGISWAPPPGEVWVDEDDRYMFAAGPAMAMKGRDEFLPWAPAPGDVWRDEDERFPCPAGPAGAVKGREERLPWAPPPREVWGDEDERTRGSVAQLVLRAVCKGAMNMLELLRRRKSYCPLRRGMGSMRLSLHALELSRHRREHRHLSVSLPRSACTLTTARRVAD</sequence>
<protein>
    <submittedName>
        <fullName evidence="2">Uncharacterized protein</fullName>
    </submittedName>
</protein>
<evidence type="ECO:0000313" key="3">
    <source>
        <dbReference type="Proteomes" id="UP001515480"/>
    </source>
</evidence>
<feature type="region of interest" description="Disordered" evidence="1">
    <location>
        <begin position="133"/>
        <end position="190"/>
    </location>
</feature>
<proteinExistence type="predicted"/>
<dbReference type="Proteomes" id="UP001515480">
    <property type="component" value="Unassembled WGS sequence"/>
</dbReference>
<organism evidence="2 3">
    <name type="scientific">Prymnesium parvum</name>
    <name type="common">Toxic golden alga</name>
    <dbReference type="NCBI Taxonomy" id="97485"/>
    <lineage>
        <taxon>Eukaryota</taxon>
        <taxon>Haptista</taxon>
        <taxon>Haptophyta</taxon>
        <taxon>Prymnesiophyceae</taxon>
        <taxon>Prymnesiales</taxon>
        <taxon>Prymnesiaceae</taxon>
        <taxon>Prymnesium</taxon>
    </lineage>
</organism>
<accession>A0AB34JH43</accession>
<name>A0AB34JH43_PRYPA</name>
<reference evidence="2 3" key="1">
    <citation type="journal article" date="2024" name="Science">
        <title>Giant polyketide synthase enzymes in the biosynthesis of giant marine polyether toxins.</title>
        <authorList>
            <person name="Fallon T.R."/>
            <person name="Shende V.V."/>
            <person name="Wierzbicki I.H."/>
            <person name="Pendleton A.L."/>
            <person name="Watervoot N.F."/>
            <person name="Auber R.P."/>
            <person name="Gonzalez D.J."/>
            <person name="Wisecaver J.H."/>
            <person name="Moore B.S."/>
        </authorList>
    </citation>
    <scope>NUCLEOTIDE SEQUENCE [LARGE SCALE GENOMIC DNA]</scope>
    <source>
        <strain evidence="2 3">12B1</strain>
    </source>
</reference>
<dbReference type="EMBL" id="JBGBPQ010000008">
    <property type="protein sequence ID" value="KAL1520412.1"/>
    <property type="molecule type" value="Genomic_DNA"/>
</dbReference>
<evidence type="ECO:0000313" key="2">
    <source>
        <dbReference type="EMBL" id="KAL1520412.1"/>
    </source>
</evidence>
<feature type="compositionally biased region" description="Pro residues" evidence="1">
    <location>
        <begin position="76"/>
        <end position="93"/>
    </location>
</feature>
<evidence type="ECO:0000256" key="1">
    <source>
        <dbReference type="SAM" id="MobiDB-lite"/>
    </source>
</evidence>
<comment type="caution">
    <text evidence="2">The sequence shown here is derived from an EMBL/GenBank/DDBJ whole genome shotgun (WGS) entry which is preliminary data.</text>
</comment>